<dbReference type="Gene3D" id="4.10.60.10">
    <property type="entry name" value="Zinc finger, CCHC-type"/>
    <property type="match status" value="1"/>
</dbReference>
<feature type="region of interest" description="Disordered" evidence="2">
    <location>
        <begin position="18"/>
        <end position="47"/>
    </location>
</feature>
<sequence>MKSFPNLSLVILGNEYKRGNARTTQEKNVNEGASPQAPQDPQAPNEEGVMTNVEIRSALQTLTHVLTTQVTRDNRAHENPNASTTTSRIRDFTRMNPPRLYGSKVDEDPQGFIDEVCKVLDAMGVSPREKAELAAYQLKDVAQVWYEQWKDERPVRAGLVDWGLFKLTFLDRFFPLELRERKMQEFINLCQGGMSVKEYSLKFTQLSKYDPTLVADSRAKMNKFVMVISDLVVIECRSAMLIPSMNISRLMVHADQIEEQNLKQVSREVKRARTDDGNSSKGKVEVQGKPRFKRRFSNQGSSSTRKVNKERVSTSKPQGCSGDCSYVDRPTCAKCGKNDDGKCLVGTDRCFSCGKDGHMKRDCTMLRAQGREGKQVPPSGSNSDAPKKNHFYALQSRSGQEDSPDVVTGMLQVFSIDVYALLDPNATLSFVTPLMAMIFDVLPEKLEEPFSMSTPVGDSVVAKRVYRSCPISSSHKVTLVELVELDILDFDFILGMGLLYACFACIDCRTRVGYMYHIVRVMDIESETPSLESVPIVSEYPEVFPDELPDISPELEVDFGIDLLPNTQAISIPSYRMALAELKELKEQLKDLLEKGFIQPSISLWGAPSGDDHMKHLRIVLQVLKDHQLNAFSKCEFWLRSVAFLGLIVSGMGIEVDPKKTNVVKSWPRPLTPIDVRSFMGLANYYRRFVEGFSSIVSPLKALT</sequence>
<dbReference type="Gene3D" id="3.10.10.10">
    <property type="entry name" value="HIV Type 1 Reverse Transcriptase, subunit A, domain 1"/>
    <property type="match status" value="1"/>
</dbReference>
<name>A0ABQ7TU74_SOLTU</name>
<feature type="domain" description="CCHC-type" evidence="3">
    <location>
        <begin position="349"/>
        <end position="363"/>
    </location>
</feature>
<evidence type="ECO:0000256" key="2">
    <source>
        <dbReference type="SAM" id="MobiDB-lite"/>
    </source>
</evidence>
<evidence type="ECO:0000313" key="5">
    <source>
        <dbReference type="Proteomes" id="UP000826656"/>
    </source>
</evidence>
<evidence type="ECO:0000256" key="1">
    <source>
        <dbReference type="PROSITE-ProRule" id="PRU00047"/>
    </source>
</evidence>
<gene>
    <name evidence="4" type="ORF">KY290_036703</name>
</gene>
<dbReference type="Pfam" id="PF03732">
    <property type="entry name" value="Retrotrans_gag"/>
    <property type="match status" value="1"/>
</dbReference>
<dbReference type="InterPro" id="IPR032567">
    <property type="entry name" value="RTL1-rel"/>
</dbReference>
<keyword evidence="1" id="KW-0863">Zinc-finger</keyword>
<feature type="compositionally biased region" description="Basic and acidic residues" evidence="2">
    <location>
        <begin position="265"/>
        <end position="288"/>
    </location>
</feature>
<dbReference type="Pfam" id="PF08284">
    <property type="entry name" value="RVP_2"/>
    <property type="match status" value="1"/>
</dbReference>
<keyword evidence="5" id="KW-1185">Reference proteome</keyword>
<keyword evidence="1" id="KW-0479">Metal-binding</keyword>
<dbReference type="Gene3D" id="2.40.70.10">
    <property type="entry name" value="Acid Proteases"/>
    <property type="match status" value="1"/>
</dbReference>
<dbReference type="InterPro" id="IPR021109">
    <property type="entry name" value="Peptidase_aspartic_dom_sf"/>
</dbReference>
<dbReference type="PROSITE" id="PS50158">
    <property type="entry name" value="ZF_CCHC"/>
    <property type="match status" value="1"/>
</dbReference>
<dbReference type="PANTHER" id="PTHR15503">
    <property type="entry name" value="LDOC1 RELATED"/>
    <property type="match status" value="1"/>
</dbReference>
<dbReference type="InterPro" id="IPR005162">
    <property type="entry name" value="Retrotrans_gag_dom"/>
</dbReference>
<dbReference type="SMART" id="SM00343">
    <property type="entry name" value="ZnF_C2HC"/>
    <property type="match status" value="1"/>
</dbReference>
<reference evidence="4 5" key="1">
    <citation type="journal article" date="2021" name="bioRxiv">
        <title>Chromosome-scale and haplotype-resolved genome assembly of a tetraploid potato cultivar.</title>
        <authorList>
            <person name="Sun H."/>
            <person name="Jiao W.-B."/>
            <person name="Krause K."/>
            <person name="Campoy J.A."/>
            <person name="Goel M."/>
            <person name="Folz-Donahue K."/>
            <person name="Kukat C."/>
            <person name="Huettel B."/>
            <person name="Schneeberger K."/>
        </authorList>
    </citation>
    <scope>NUCLEOTIDE SEQUENCE [LARGE SCALE GENOMIC DNA]</scope>
    <source>
        <strain evidence="4">SolTubOtavaFocal</strain>
        <tissue evidence="4">Leaves</tissue>
    </source>
</reference>
<proteinExistence type="predicted"/>
<dbReference type="InterPro" id="IPR001878">
    <property type="entry name" value="Znf_CCHC"/>
</dbReference>
<dbReference type="Gene3D" id="3.30.70.270">
    <property type="match status" value="2"/>
</dbReference>
<protein>
    <recommendedName>
        <fullName evidence="3">CCHC-type domain-containing protein</fullName>
    </recommendedName>
</protein>
<dbReference type="Proteomes" id="UP000826656">
    <property type="component" value="Unassembled WGS sequence"/>
</dbReference>
<organism evidence="4 5">
    <name type="scientific">Solanum tuberosum</name>
    <name type="common">Potato</name>
    <dbReference type="NCBI Taxonomy" id="4113"/>
    <lineage>
        <taxon>Eukaryota</taxon>
        <taxon>Viridiplantae</taxon>
        <taxon>Streptophyta</taxon>
        <taxon>Embryophyta</taxon>
        <taxon>Tracheophyta</taxon>
        <taxon>Spermatophyta</taxon>
        <taxon>Magnoliopsida</taxon>
        <taxon>eudicotyledons</taxon>
        <taxon>Gunneridae</taxon>
        <taxon>Pentapetalae</taxon>
        <taxon>asterids</taxon>
        <taxon>lamiids</taxon>
        <taxon>Solanales</taxon>
        <taxon>Solanaceae</taxon>
        <taxon>Solanoideae</taxon>
        <taxon>Solaneae</taxon>
        <taxon>Solanum</taxon>
    </lineage>
</organism>
<dbReference type="Pfam" id="PF00098">
    <property type="entry name" value="zf-CCHC"/>
    <property type="match status" value="1"/>
</dbReference>
<dbReference type="EMBL" id="JAIVGD010000028">
    <property type="protein sequence ID" value="KAH0737998.1"/>
    <property type="molecule type" value="Genomic_DNA"/>
</dbReference>
<dbReference type="InterPro" id="IPR043128">
    <property type="entry name" value="Rev_trsase/Diguanyl_cyclase"/>
</dbReference>
<keyword evidence="1" id="KW-0862">Zinc</keyword>
<feature type="compositionally biased region" description="Low complexity" evidence="2">
    <location>
        <begin position="33"/>
        <end position="44"/>
    </location>
</feature>
<dbReference type="SUPFAM" id="SSF56672">
    <property type="entry name" value="DNA/RNA polymerases"/>
    <property type="match status" value="1"/>
</dbReference>
<feature type="region of interest" description="Disordered" evidence="2">
    <location>
        <begin position="265"/>
        <end position="320"/>
    </location>
</feature>
<dbReference type="PANTHER" id="PTHR15503:SF45">
    <property type="entry name" value="RNA-DIRECTED DNA POLYMERASE HOMOLOG"/>
    <property type="match status" value="1"/>
</dbReference>
<accession>A0ABQ7TU74</accession>
<feature type="region of interest" description="Disordered" evidence="2">
    <location>
        <begin position="69"/>
        <end position="90"/>
    </location>
</feature>
<dbReference type="InterPro" id="IPR043502">
    <property type="entry name" value="DNA/RNA_pol_sf"/>
</dbReference>
<evidence type="ECO:0000259" key="3">
    <source>
        <dbReference type="PROSITE" id="PS50158"/>
    </source>
</evidence>
<evidence type="ECO:0000313" key="4">
    <source>
        <dbReference type="EMBL" id="KAH0737998.1"/>
    </source>
</evidence>
<dbReference type="CDD" id="cd00303">
    <property type="entry name" value="retropepsin_like"/>
    <property type="match status" value="1"/>
</dbReference>
<comment type="caution">
    <text evidence="4">The sequence shown here is derived from an EMBL/GenBank/DDBJ whole genome shotgun (WGS) entry which is preliminary data.</text>
</comment>